<dbReference type="Proteomes" id="UP000248536">
    <property type="component" value="Chromosome"/>
</dbReference>
<protein>
    <submittedName>
        <fullName evidence="1">Uncharacterized protein</fullName>
    </submittedName>
</protein>
<evidence type="ECO:0000313" key="1">
    <source>
        <dbReference type="EMBL" id="AWX45002.1"/>
    </source>
</evidence>
<dbReference type="KEGG" id="spon:HME9304_02010"/>
<accession>A0A2Z4LTE9</accession>
<reference evidence="1 2" key="1">
    <citation type="submission" date="2018-06" db="EMBL/GenBank/DDBJ databases">
        <title>Spongiibacterium sp. HME9304 Genome sequencing and assembly.</title>
        <authorList>
            <person name="Kang H."/>
            <person name="Kim H."/>
            <person name="Joh K."/>
        </authorList>
    </citation>
    <scope>NUCLEOTIDE SEQUENCE [LARGE SCALE GENOMIC DNA]</scope>
    <source>
        <strain evidence="1 2">HME9304</strain>
    </source>
</reference>
<dbReference type="OrthoDB" id="9146291at2"/>
<organism evidence="1 2">
    <name type="scientific">Flagellimonas maritima</name>
    <dbReference type="NCBI Taxonomy" id="1383885"/>
    <lineage>
        <taxon>Bacteria</taxon>
        <taxon>Pseudomonadati</taxon>
        <taxon>Bacteroidota</taxon>
        <taxon>Flavobacteriia</taxon>
        <taxon>Flavobacteriales</taxon>
        <taxon>Flavobacteriaceae</taxon>
        <taxon>Flagellimonas</taxon>
    </lineage>
</organism>
<dbReference type="EMBL" id="CP030104">
    <property type="protein sequence ID" value="AWX45002.1"/>
    <property type="molecule type" value="Genomic_DNA"/>
</dbReference>
<gene>
    <name evidence="1" type="ORF">HME9304_02010</name>
</gene>
<keyword evidence="2" id="KW-1185">Reference proteome</keyword>
<sequence length="568" mass="64282">MRNIVIFLFTLTFFGCLPKAPEYPYRSAADLKAEAQRISDNLEHYIKKWAKGEVPSKLPDSILPKGYDSERFKNIRLVKFEDIDPKDQWVSRMAHKINFKKLYGSFPDPHCTYLLAPIIYAPFGSFMKIEGDFPYCRFFSVQTSPPFDGAGYRYDKFAGNGEVAIVDSDIVPKANNSNPFKPNGNRLAKNRAYEVIYKMSLGNATELDPSHEPPYRGNGKLRHASAIQAQGPWGANKSEGHGRGPWDFGDVWIRYYGIDKDKFPDAGVELPKMYFELKTGEKFTVVADYEGFVQASEETMANRDIGNSDPAPYNGKDIGWDKQFGIFLQIASGASRALYKNSPSDKKYVRDLHKGITGRGADMPAPSSLEPHATGSNYHGYLTNGMSIKKGKIYVLTGKMPTFPDTRNGAKILKPAQCRYWSLTTYDAAFPFSKVKGLENTSIMDDEIILDDNRNYTLVYSRLEDRPKNATAENGITWIDYGNTATQAFTLRWVSVGPEWSFDKSPNELNLPWSKTTWSGSEFDKTIIGSNNQDGFLKEFHPLRHYMSKETFENIGTKLTKKRSVVWE</sequence>
<dbReference type="AlphaFoldDB" id="A0A2Z4LTE9"/>
<dbReference type="PROSITE" id="PS51257">
    <property type="entry name" value="PROKAR_LIPOPROTEIN"/>
    <property type="match status" value="1"/>
</dbReference>
<dbReference type="RefSeq" id="WP_112378429.1">
    <property type="nucleotide sequence ID" value="NZ_CP030104.1"/>
</dbReference>
<name>A0A2Z4LTE9_9FLAO</name>
<evidence type="ECO:0000313" key="2">
    <source>
        <dbReference type="Proteomes" id="UP000248536"/>
    </source>
</evidence>
<proteinExistence type="predicted"/>